<keyword evidence="1" id="KW-0802">TPR repeat</keyword>
<dbReference type="Pfam" id="PF13424">
    <property type="entry name" value="TPR_12"/>
    <property type="match status" value="2"/>
</dbReference>
<keyword evidence="5" id="KW-1185">Reference proteome</keyword>
<evidence type="ECO:0000256" key="3">
    <source>
        <dbReference type="SAM" id="Phobius"/>
    </source>
</evidence>
<sequence length="585" mass="68601">MKNYLILWLLVLLAACQPSGRIFEVLNEAEGLLRMHQADSAYTLLKGIPNLQQYSEKEQARWCLLMTLAIDKTNRTHTSDSLICFAIRYYEKKNDFSNLASAFYLQGCVEKELGDYEKAAHSFLSALTFSQGSKHYKLQILAASHLGNIFAYSNLTDKALTAYKLAFDFAEQAKDSINLSFVSAYLGRIYGTQRDWEQAIANYQQAISIAEQISYMPTLKLGLKELAIIYSRIQKYQEALACLQRLLSFEKELSSKEKFAIYLNIGDLYRLSENFDSAIPYLEKALQTKNLYTKRSAYQCFYYVYTGQRNYQKAVEYNNLFWECNDSIQKVENRKAVIAVEAKYKHEKLLTEKQQLELKQSKLIFWGSSLLLVAIIIILLVYMDKKRITIRLFEQLHAIRSQIAENKRTIASYQEQIDSLSLRQSDYDDLQQEKASLEQEVSNLLEQNEKLNSQKSQILVRLNQKDEEIKQYEEIIKQRENTPDIFTRIKQAHTIEEKEWPELIARTDALHQQFFERLRKAFPQLTETDLQLCCLMRLGYDKKEQKSLLKITDDSLEKRKQRLKRRLDPNKKWEKGELEQFIHHF</sequence>
<dbReference type="Proteomes" id="UP001165444">
    <property type="component" value="Unassembled WGS sequence"/>
</dbReference>
<dbReference type="Gene3D" id="1.10.287.1490">
    <property type="match status" value="1"/>
</dbReference>
<dbReference type="InterPro" id="IPR019734">
    <property type="entry name" value="TPR_rpt"/>
</dbReference>
<gene>
    <name evidence="4" type="ORF">MUN53_17970</name>
</gene>
<organism evidence="4 5">
    <name type="scientific">Parabacteroides faecalis</name>
    <dbReference type="NCBI Taxonomy" id="2924040"/>
    <lineage>
        <taxon>Bacteria</taxon>
        <taxon>Pseudomonadati</taxon>
        <taxon>Bacteroidota</taxon>
        <taxon>Bacteroidia</taxon>
        <taxon>Bacteroidales</taxon>
        <taxon>Tannerellaceae</taxon>
        <taxon>Parabacteroides</taxon>
    </lineage>
</organism>
<dbReference type="PROSITE" id="PS50005">
    <property type="entry name" value="TPR"/>
    <property type="match status" value="3"/>
</dbReference>
<reference evidence="4 5" key="1">
    <citation type="submission" date="2022-03" db="EMBL/GenBank/DDBJ databases">
        <title>Parabacteroides sp. nov. isolated from swine feces.</title>
        <authorList>
            <person name="Bak J.E."/>
        </authorList>
    </citation>
    <scope>NUCLEOTIDE SEQUENCE [LARGE SCALE GENOMIC DNA]</scope>
    <source>
        <strain evidence="4 5">AGMB00274</strain>
    </source>
</reference>
<evidence type="ECO:0000313" key="5">
    <source>
        <dbReference type="Proteomes" id="UP001165444"/>
    </source>
</evidence>
<evidence type="ECO:0000256" key="2">
    <source>
        <dbReference type="SAM" id="Coils"/>
    </source>
</evidence>
<feature type="coiled-coil region" evidence="2">
    <location>
        <begin position="396"/>
        <end position="482"/>
    </location>
</feature>
<accession>A0ABT0C638</accession>
<keyword evidence="3" id="KW-1133">Transmembrane helix</keyword>
<feature type="repeat" description="TPR" evidence="1">
    <location>
        <begin position="259"/>
        <end position="292"/>
    </location>
</feature>
<keyword evidence="3" id="KW-0472">Membrane</keyword>
<keyword evidence="3" id="KW-0812">Transmembrane</keyword>
<dbReference type="SMART" id="SM00028">
    <property type="entry name" value="TPR"/>
    <property type="match status" value="6"/>
</dbReference>
<dbReference type="PANTHER" id="PTHR10098:SF108">
    <property type="entry name" value="TETRATRICOPEPTIDE REPEAT PROTEIN 28"/>
    <property type="match status" value="1"/>
</dbReference>
<evidence type="ECO:0000256" key="1">
    <source>
        <dbReference type="PROSITE-ProRule" id="PRU00339"/>
    </source>
</evidence>
<dbReference type="PANTHER" id="PTHR10098">
    <property type="entry name" value="RAPSYN-RELATED"/>
    <property type="match status" value="1"/>
</dbReference>
<comment type="caution">
    <text evidence="4">The sequence shown here is derived from an EMBL/GenBank/DDBJ whole genome shotgun (WGS) entry which is preliminary data.</text>
</comment>
<proteinExistence type="predicted"/>
<dbReference type="Gene3D" id="1.25.40.10">
    <property type="entry name" value="Tetratricopeptide repeat domain"/>
    <property type="match status" value="2"/>
</dbReference>
<dbReference type="PROSITE" id="PS51257">
    <property type="entry name" value="PROKAR_LIPOPROTEIN"/>
    <property type="match status" value="1"/>
</dbReference>
<feature type="repeat" description="TPR" evidence="1">
    <location>
        <begin position="180"/>
        <end position="213"/>
    </location>
</feature>
<dbReference type="EMBL" id="JAKZMM010000090">
    <property type="protein sequence ID" value="MCJ2382464.1"/>
    <property type="molecule type" value="Genomic_DNA"/>
</dbReference>
<keyword evidence="2" id="KW-0175">Coiled coil</keyword>
<evidence type="ECO:0000313" key="4">
    <source>
        <dbReference type="EMBL" id="MCJ2382464.1"/>
    </source>
</evidence>
<dbReference type="SUPFAM" id="SSF48452">
    <property type="entry name" value="TPR-like"/>
    <property type="match status" value="2"/>
</dbReference>
<protein>
    <submittedName>
        <fullName evidence="4">Tetratricopeptide repeat protein</fullName>
    </submittedName>
</protein>
<name>A0ABT0C638_9BACT</name>
<feature type="transmembrane region" description="Helical" evidence="3">
    <location>
        <begin position="363"/>
        <end position="383"/>
    </location>
</feature>
<feature type="repeat" description="TPR" evidence="1">
    <location>
        <begin position="100"/>
        <end position="133"/>
    </location>
</feature>
<dbReference type="RefSeq" id="WP_243326779.1">
    <property type="nucleotide sequence ID" value="NZ_JAKZMM010000090.1"/>
</dbReference>
<dbReference type="Pfam" id="PF13181">
    <property type="entry name" value="TPR_8"/>
    <property type="match status" value="1"/>
</dbReference>
<dbReference type="InterPro" id="IPR011990">
    <property type="entry name" value="TPR-like_helical_dom_sf"/>
</dbReference>